<keyword evidence="2" id="KW-1185">Reference proteome</keyword>
<dbReference type="AlphaFoldDB" id="A0A8T1VDR8"/>
<comment type="caution">
    <text evidence="1">The sequence shown here is derived from an EMBL/GenBank/DDBJ whole genome shotgun (WGS) entry which is preliminary data.</text>
</comment>
<reference evidence="1" key="1">
    <citation type="submission" date="2021-02" db="EMBL/GenBank/DDBJ databases">
        <authorList>
            <person name="Palmer J.M."/>
        </authorList>
    </citation>
    <scope>NUCLEOTIDE SEQUENCE</scope>
    <source>
        <strain evidence="1">SCRP734</strain>
    </source>
</reference>
<accession>A0A8T1VDR8</accession>
<evidence type="ECO:0000313" key="1">
    <source>
        <dbReference type="EMBL" id="KAG7377644.1"/>
    </source>
</evidence>
<protein>
    <submittedName>
        <fullName evidence="1">Uncharacterized protein</fullName>
    </submittedName>
</protein>
<organism evidence="1 2">
    <name type="scientific">Phytophthora pseudosyringae</name>
    <dbReference type="NCBI Taxonomy" id="221518"/>
    <lineage>
        <taxon>Eukaryota</taxon>
        <taxon>Sar</taxon>
        <taxon>Stramenopiles</taxon>
        <taxon>Oomycota</taxon>
        <taxon>Peronosporomycetes</taxon>
        <taxon>Peronosporales</taxon>
        <taxon>Peronosporaceae</taxon>
        <taxon>Phytophthora</taxon>
    </lineage>
</organism>
<name>A0A8T1VDR8_9STRA</name>
<sequence length="163" mass="17956">MSAPGQPPSSSWFPSPATVVPTTQIALSSLNLDAVQASLTTTSRAGERVAAQAALELDHATLQRASQTERDRVDALDRESRDAHAAAAPFVQFCQLRYDLARHELRELQISQAEALDVLADRHDSSREIAAIRDQLRLESETHDDVVTYLHAQIDGLKMRTDN</sequence>
<evidence type="ECO:0000313" key="2">
    <source>
        <dbReference type="Proteomes" id="UP000694044"/>
    </source>
</evidence>
<dbReference type="OrthoDB" id="129531at2759"/>
<dbReference type="EMBL" id="JAGDFM010000498">
    <property type="protein sequence ID" value="KAG7377644.1"/>
    <property type="molecule type" value="Genomic_DNA"/>
</dbReference>
<dbReference type="Proteomes" id="UP000694044">
    <property type="component" value="Unassembled WGS sequence"/>
</dbReference>
<proteinExistence type="predicted"/>
<gene>
    <name evidence="1" type="ORF">PHYPSEUDO_011188</name>
</gene>